<dbReference type="AlphaFoldDB" id="A0A077PRA8"/>
<name>A0A077PRA8_XENBV</name>
<gene>
    <name evidence="1" type="ORF">XBKB1_980003</name>
</gene>
<dbReference type="EMBL" id="CBSZ010000437">
    <property type="protein sequence ID" value="CDH26855.1"/>
    <property type="molecule type" value="Genomic_DNA"/>
</dbReference>
<comment type="caution">
    <text evidence="1">The sequence shown here is derived from an EMBL/GenBank/DDBJ whole genome shotgun (WGS) entry which is preliminary data.</text>
</comment>
<sequence>MTPTEFEIWGGDEKLDTKLRYFKKESSDETTRLRSGSVALTMKVRVKICD</sequence>
<dbReference type="HOGENOM" id="CLU_3124250_0_0_6"/>
<organism evidence="1">
    <name type="scientific">Xenorhabdus bovienii str. kraussei Becker Underwood</name>
    <dbReference type="NCBI Taxonomy" id="1398204"/>
    <lineage>
        <taxon>Bacteria</taxon>
        <taxon>Pseudomonadati</taxon>
        <taxon>Pseudomonadota</taxon>
        <taxon>Gammaproteobacteria</taxon>
        <taxon>Enterobacterales</taxon>
        <taxon>Morganellaceae</taxon>
        <taxon>Xenorhabdus</taxon>
    </lineage>
</organism>
<reference evidence="1" key="1">
    <citation type="submission" date="2013-07" db="EMBL/GenBank/DDBJ databases">
        <title>Sub-species coevolution in mutualistic symbiosis.</title>
        <authorList>
            <person name="Murfin K."/>
            <person name="Klassen J."/>
            <person name="Lee M."/>
            <person name="Forst S."/>
            <person name="Stock P."/>
            <person name="Goodrich-Blair H."/>
        </authorList>
    </citation>
    <scope>NUCLEOTIDE SEQUENCE [LARGE SCALE GENOMIC DNA]</scope>
    <source>
        <strain evidence="1">Kraussei Becker Underwood</strain>
    </source>
</reference>
<proteinExistence type="predicted"/>
<protein>
    <submittedName>
        <fullName evidence="1">Uncharacterized protein</fullName>
    </submittedName>
</protein>
<dbReference type="Proteomes" id="UP000028493">
    <property type="component" value="Unassembled WGS sequence"/>
</dbReference>
<evidence type="ECO:0000313" key="1">
    <source>
        <dbReference type="EMBL" id="CDH26855.1"/>
    </source>
</evidence>
<accession>A0A077PRA8</accession>